<comment type="similarity">
    <text evidence="1">Belongs to the plant acyltransferase family.</text>
</comment>
<dbReference type="EMBL" id="AMZH03007388">
    <property type="protein sequence ID" value="RRT61423.1"/>
    <property type="molecule type" value="Genomic_DNA"/>
</dbReference>
<dbReference type="PANTHER" id="PTHR31642:SF115">
    <property type="entry name" value="PROTEIN ECERIFERUM 26-LIKE"/>
    <property type="match status" value="1"/>
</dbReference>
<proteinExistence type="inferred from homology"/>
<evidence type="ECO:0000256" key="2">
    <source>
        <dbReference type="ARBA" id="ARBA00022679"/>
    </source>
</evidence>
<dbReference type="Pfam" id="PF02458">
    <property type="entry name" value="Transferase"/>
    <property type="match status" value="1"/>
</dbReference>
<dbReference type="GO" id="GO:0016747">
    <property type="term" value="F:acyltransferase activity, transferring groups other than amino-acyl groups"/>
    <property type="evidence" value="ECO:0007669"/>
    <property type="project" value="TreeGrafter"/>
</dbReference>
<evidence type="ECO:0000256" key="3">
    <source>
        <dbReference type="ARBA" id="ARBA00023315"/>
    </source>
</evidence>
<reference evidence="4 5" key="1">
    <citation type="journal article" date="2014" name="Agronomy (Basel)">
        <title>A Draft Genome Sequence for Ensete ventricosum, the Drought-Tolerant Tree Against Hunger.</title>
        <authorList>
            <person name="Harrison J."/>
            <person name="Moore K.A."/>
            <person name="Paszkiewicz K."/>
            <person name="Jones T."/>
            <person name="Grant M."/>
            <person name="Ambacheew D."/>
            <person name="Muzemil S."/>
            <person name="Studholme D.J."/>
        </authorList>
    </citation>
    <scope>NUCLEOTIDE SEQUENCE [LARGE SCALE GENOMIC DNA]</scope>
</reference>
<gene>
    <name evidence="4" type="ORF">B296_00024472</name>
</gene>
<keyword evidence="2" id="KW-0808">Transferase</keyword>
<evidence type="ECO:0000256" key="1">
    <source>
        <dbReference type="ARBA" id="ARBA00009861"/>
    </source>
</evidence>
<organism evidence="4 5">
    <name type="scientific">Ensete ventricosum</name>
    <name type="common">Abyssinian banana</name>
    <name type="synonym">Musa ensete</name>
    <dbReference type="NCBI Taxonomy" id="4639"/>
    <lineage>
        <taxon>Eukaryota</taxon>
        <taxon>Viridiplantae</taxon>
        <taxon>Streptophyta</taxon>
        <taxon>Embryophyta</taxon>
        <taxon>Tracheophyta</taxon>
        <taxon>Spermatophyta</taxon>
        <taxon>Magnoliopsida</taxon>
        <taxon>Liliopsida</taxon>
        <taxon>Zingiberales</taxon>
        <taxon>Musaceae</taxon>
        <taxon>Ensete</taxon>
    </lineage>
</organism>
<dbReference type="AlphaFoldDB" id="A0A426ZBU1"/>
<protein>
    <submittedName>
        <fullName evidence="4">Uncharacterized protein</fullName>
    </submittedName>
</protein>
<comment type="caution">
    <text evidence="4">The sequence shown here is derived from an EMBL/GenBank/DDBJ whole genome shotgun (WGS) entry which is preliminary data.</text>
</comment>
<dbReference type="Proteomes" id="UP000287651">
    <property type="component" value="Unassembled WGS sequence"/>
</dbReference>
<evidence type="ECO:0000313" key="5">
    <source>
        <dbReference type="Proteomes" id="UP000287651"/>
    </source>
</evidence>
<keyword evidence="3" id="KW-0012">Acyltransferase</keyword>
<sequence>MLIQVSKNVSPTKLLVSFSGLLQEDQAMGVEQEKTVIYDHRLSTVVPATVTGNAVLHELTTMDLIMKLHYQRAVYYFNQTEIIDAITIADLKNPMFLWLNIYYPMAGRIRRAESGRPLIKCNDCGLRIIEAKCTRTLGEWLDVESSSRWRLLVPDKVLGPDLQFSPMAYMQEADEWQSVEELVDIENGKPDFVLYGANLTFVDMEGINLYGLELKGQKPIQVDYSIDGVGDEGAVLVLQGPQRANATSSNQERIVMVILPEDEIPQLCELLSGEFGITQDLKINRKLSL</sequence>
<dbReference type="PANTHER" id="PTHR31642">
    <property type="entry name" value="TRICHOTHECENE 3-O-ACETYLTRANSFERASE"/>
    <property type="match status" value="1"/>
</dbReference>
<evidence type="ECO:0000313" key="4">
    <source>
        <dbReference type="EMBL" id="RRT61423.1"/>
    </source>
</evidence>
<dbReference type="InterPro" id="IPR023213">
    <property type="entry name" value="CAT-like_dom_sf"/>
</dbReference>
<accession>A0A426ZBU1</accession>
<dbReference type="Gene3D" id="3.30.559.10">
    <property type="entry name" value="Chloramphenicol acetyltransferase-like domain"/>
    <property type="match status" value="1"/>
</dbReference>
<dbReference type="InterPro" id="IPR050317">
    <property type="entry name" value="Plant_Fungal_Acyltransferase"/>
</dbReference>
<name>A0A426ZBU1_ENSVE</name>